<organism evidence="4 5">
    <name type="scientific">Endozoicomonas elysicola</name>
    <dbReference type="NCBI Taxonomy" id="305900"/>
    <lineage>
        <taxon>Bacteria</taxon>
        <taxon>Pseudomonadati</taxon>
        <taxon>Pseudomonadota</taxon>
        <taxon>Gammaproteobacteria</taxon>
        <taxon>Oceanospirillales</taxon>
        <taxon>Endozoicomonadaceae</taxon>
        <taxon>Endozoicomonas</taxon>
    </lineage>
</organism>
<dbReference type="Pfam" id="PF17783">
    <property type="entry name" value="WHD_CvfB"/>
    <property type="match status" value="1"/>
</dbReference>
<evidence type="ECO:0000313" key="4">
    <source>
        <dbReference type="EMBL" id="KEI73092.1"/>
    </source>
</evidence>
<dbReference type="EMBL" id="JOJP01000001">
    <property type="protein sequence ID" value="KEI73092.1"/>
    <property type="molecule type" value="Genomic_DNA"/>
</dbReference>
<dbReference type="AlphaFoldDB" id="A0A081KG16"/>
<dbReference type="PIRSF" id="PIRSF012524">
    <property type="entry name" value="YitL_S1"/>
    <property type="match status" value="1"/>
</dbReference>
<feature type="domain" description="Conserved virulence factor B-like winged helix" evidence="3">
    <location>
        <begin position="221"/>
        <end position="277"/>
    </location>
</feature>
<name>A0A081KG16_9GAMM</name>
<keyword evidence="5" id="KW-1185">Reference proteome</keyword>
<sequence>MVRIGQMNHLKVVNLLDFGAFLNGGMLDDILLPKRFVPEGCQIGDELDVFIYLDSDDVPIATTLRPKAQVGQFACLQVTDTNRIGAFLDWNMPKELLVPFSEQKERMVKDQFYVVYIYQEQQSYRIVASSKISKFLSTSPHRYSNGQPVPIMICDRTDIGYTTIIDNKYLGVLFDQDIDRPIRMGMKFDGFIKRVRPDQKLDVCLKKPGFDKQEMTGLGAVILDRLRAENGFLPFNDRTDPDTVKREFSVSKRVFKMAIGGLYKERLIRIEEDGIRLI</sequence>
<dbReference type="Pfam" id="PF13509">
    <property type="entry name" value="S1_2"/>
    <property type="match status" value="1"/>
</dbReference>
<dbReference type="eggNOG" id="COG2996">
    <property type="taxonomic scope" value="Bacteria"/>
</dbReference>
<dbReference type="PANTHER" id="PTHR37296:SF1">
    <property type="entry name" value="CONSERVED VIRULENCE FACTOR B"/>
    <property type="match status" value="1"/>
</dbReference>
<dbReference type="Proteomes" id="UP000027997">
    <property type="component" value="Unassembled WGS sequence"/>
</dbReference>
<evidence type="ECO:0000313" key="5">
    <source>
        <dbReference type="Proteomes" id="UP000027997"/>
    </source>
</evidence>
<dbReference type="InterPro" id="IPR039566">
    <property type="entry name" value="CvfB_S1_st"/>
</dbReference>
<dbReference type="InterPro" id="IPR014464">
    <property type="entry name" value="CvfB_fam"/>
</dbReference>
<gene>
    <name evidence="4" type="ORF">GV64_22375</name>
</gene>
<evidence type="ECO:0000259" key="3">
    <source>
        <dbReference type="Pfam" id="PF17783"/>
    </source>
</evidence>
<accession>A0A081KG16</accession>
<comment type="similarity">
    <text evidence="1">Belongs to the CvfB family.</text>
</comment>
<proteinExistence type="inferred from homology"/>
<feature type="domain" description="Conserved virulence factor B first S1" evidence="2">
    <location>
        <begin position="4"/>
        <end position="63"/>
    </location>
</feature>
<dbReference type="InterPro" id="IPR012340">
    <property type="entry name" value="NA-bd_OB-fold"/>
</dbReference>
<dbReference type="Gene3D" id="2.40.50.140">
    <property type="entry name" value="Nucleic acid-binding proteins"/>
    <property type="match status" value="1"/>
</dbReference>
<evidence type="ECO:0000259" key="2">
    <source>
        <dbReference type="Pfam" id="PF13509"/>
    </source>
</evidence>
<reference evidence="4 5" key="1">
    <citation type="submission" date="2014-06" db="EMBL/GenBank/DDBJ databases">
        <title>Whole Genome Sequences of Three Symbiotic Endozoicomonas Bacteria.</title>
        <authorList>
            <person name="Neave M.J."/>
            <person name="Apprill A."/>
            <person name="Voolstra C.R."/>
        </authorList>
    </citation>
    <scope>NUCLEOTIDE SEQUENCE [LARGE SCALE GENOMIC DNA]</scope>
    <source>
        <strain evidence="4 5">DSM 22380</strain>
    </source>
</reference>
<dbReference type="Gene3D" id="1.10.10.10">
    <property type="entry name" value="Winged helix-like DNA-binding domain superfamily/Winged helix DNA-binding domain"/>
    <property type="match status" value="1"/>
</dbReference>
<dbReference type="InterPro" id="IPR036388">
    <property type="entry name" value="WH-like_DNA-bd_sf"/>
</dbReference>
<comment type="caution">
    <text evidence="4">The sequence shown here is derived from an EMBL/GenBank/DDBJ whole genome shotgun (WGS) entry which is preliminary data.</text>
</comment>
<dbReference type="PANTHER" id="PTHR37296">
    <property type="entry name" value="CONSERVED VIRULENCE FACTOR B"/>
    <property type="match status" value="1"/>
</dbReference>
<evidence type="ECO:0000256" key="1">
    <source>
        <dbReference type="PIRNR" id="PIRNR012524"/>
    </source>
</evidence>
<dbReference type="InterPro" id="IPR040764">
    <property type="entry name" value="CvfB_WH"/>
</dbReference>
<protein>
    <submittedName>
        <fullName evidence="4">GntR family transcriptional regulator</fullName>
    </submittedName>
</protein>